<proteinExistence type="predicted"/>
<name>A0AAV0FRP5_9ASTE</name>
<keyword evidence="1" id="KW-0472">Membrane</keyword>
<gene>
    <name evidence="2" type="ORF">CEPIT_LOCUS36573</name>
</gene>
<sequence>MRLDDPSEISTGRTTCAEFLDDAAFAFADFLRFFSVFFISIKVSPSSSISDTFVPSFSLPSGCAFTLLTTTLFFFLSNTPMFQVQRLHLMRLDNHVLQISHEKEQCP</sequence>
<keyword evidence="1" id="KW-1133">Transmembrane helix</keyword>
<keyword evidence="1" id="KW-0812">Transmembrane</keyword>
<comment type="caution">
    <text evidence="2">The sequence shown here is derived from an EMBL/GenBank/DDBJ whole genome shotgun (WGS) entry which is preliminary data.</text>
</comment>
<accession>A0AAV0FRP5</accession>
<reference evidence="2" key="1">
    <citation type="submission" date="2022-07" db="EMBL/GenBank/DDBJ databases">
        <authorList>
            <person name="Macas J."/>
            <person name="Novak P."/>
            <person name="Neumann P."/>
        </authorList>
    </citation>
    <scope>NUCLEOTIDE SEQUENCE</scope>
</reference>
<organism evidence="2 3">
    <name type="scientific">Cuscuta epithymum</name>
    <dbReference type="NCBI Taxonomy" id="186058"/>
    <lineage>
        <taxon>Eukaryota</taxon>
        <taxon>Viridiplantae</taxon>
        <taxon>Streptophyta</taxon>
        <taxon>Embryophyta</taxon>
        <taxon>Tracheophyta</taxon>
        <taxon>Spermatophyta</taxon>
        <taxon>Magnoliopsida</taxon>
        <taxon>eudicotyledons</taxon>
        <taxon>Gunneridae</taxon>
        <taxon>Pentapetalae</taxon>
        <taxon>asterids</taxon>
        <taxon>lamiids</taxon>
        <taxon>Solanales</taxon>
        <taxon>Convolvulaceae</taxon>
        <taxon>Cuscuteae</taxon>
        <taxon>Cuscuta</taxon>
        <taxon>Cuscuta subgen. Cuscuta</taxon>
    </lineage>
</organism>
<dbReference type="AlphaFoldDB" id="A0AAV0FRP5"/>
<keyword evidence="3" id="KW-1185">Reference proteome</keyword>
<feature type="transmembrane region" description="Helical" evidence="1">
    <location>
        <begin position="53"/>
        <end position="76"/>
    </location>
</feature>
<evidence type="ECO:0000313" key="3">
    <source>
        <dbReference type="Proteomes" id="UP001152523"/>
    </source>
</evidence>
<evidence type="ECO:0000313" key="2">
    <source>
        <dbReference type="EMBL" id="CAH9138141.1"/>
    </source>
</evidence>
<dbReference type="Proteomes" id="UP001152523">
    <property type="component" value="Unassembled WGS sequence"/>
</dbReference>
<dbReference type="EMBL" id="CAMAPF010001005">
    <property type="protein sequence ID" value="CAH9138141.1"/>
    <property type="molecule type" value="Genomic_DNA"/>
</dbReference>
<evidence type="ECO:0000256" key="1">
    <source>
        <dbReference type="SAM" id="Phobius"/>
    </source>
</evidence>
<protein>
    <submittedName>
        <fullName evidence="2">Uncharacterized protein</fullName>
    </submittedName>
</protein>